<protein>
    <submittedName>
        <fullName evidence="1">Uncharacterized protein</fullName>
    </submittedName>
</protein>
<evidence type="ECO:0000313" key="1">
    <source>
        <dbReference type="EMBL" id="PHY92811.1"/>
    </source>
</evidence>
<dbReference type="AlphaFoldDB" id="A0A2G4R895"/>
<dbReference type="Proteomes" id="UP000228751">
    <property type="component" value="Unassembled WGS sequence"/>
</dbReference>
<proteinExistence type="predicted"/>
<organism evidence="1 2">
    <name type="scientific">Acetobacter pomorum</name>
    <dbReference type="NCBI Taxonomy" id="65959"/>
    <lineage>
        <taxon>Bacteria</taxon>
        <taxon>Pseudomonadati</taxon>
        <taxon>Pseudomonadota</taxon>
        <taxon>Alphaproteobacteria</taxon>
        <taxon>Acetobacterales</taxon>
        <taxon>Acetobacteraceae</taxon>
        <taxon>Acetobacter</taxon>
    </lineage>
</organism>
<dbReference type="EMBL" id="PEBQ01000191">
    <property type="protein sequence ID" value="PHY92811.1"/>
    <property type="molecule type" value="Genomic_DNA"/>
</dbReference>
<evidence type="ECO:0000313" key="2">
    <source>
        <dbReference type="Proteomes" id="UP000228751"/>
    </source>
</evidence>
<reference evidence="1 2" key="1">
    <citation type="submission" date="2017-10" db="EMBL/GenBank/DDBJ databases">
        <title>Genomic analysis of the genus Acetobacter.</title>
        <authorList>
            <person name="Kim K.H."/>
            <person name="Chun B.H."/>
            <person name="Son A.R."/>
            <person name="Jeon C.O."/>
        </authorList>
    </citation>
    <scope>NUCLEOTIDE SEQUENCE [LARGE SCALE GENOMIC DNA]</scope>
    <source>
        <strain evidence="1 2">LHT 2458</strain>
    </source>
</reference>
<comment type="caution">
    <text evidence="1">The sequence shown here is derived from an EMBL/GenBank/DDBJ whole genome shotgun (WGS) entry which is preliminary data.</text>
</comment>
<sequence length="19" mass="2473">MYEYYGKWNSIYVRFLLLN</sequence>
<keyword evidence="2" id="KW-1185">Reference proteome</keyword>
<accession>A0A2G4R895</accession>
<gene>
    <name evidence="1" type="ORF">CSR02_14900</name>
</gene>
<name>A0A2G4R895_9PROT</name>